<gene>
    <name evidence="3" type="ORF">ALTATR162_LOCUS2697</name>
</gene>
<feature type="region of interest" description="Disordered" evidence="2">
    <location>
        <begin position="842"/>
        <end position="862"/>
    </location>
</feature>
<keyword evidence="1" id="KW-0175">Coiled coil</keyword>
<reference evidence="3" key="1">
    <citation type="submission" date="2021-05" db="EMBL/GenBank/DDBJ databases">
        <authorList>
            <person name="Stam R."/>
        </authorList>
    </citation>
    <scope>NUCLEOTIDE SEQUENCE</scope>
    <source>
        <strain evidence="3">CS162</strain>
    </source>
</reference>
<dbReference type="GeneID" id="67014170"/>
<feature type="region of interest" description="Disordered" evidence="2">
    <location>
        <begin position="19"/>
        <end position="73"/>
    </location>
</feature>
<protein>
    <submittedName>
        <fullName evidence="3">Uncharacterized protein</fullName>
    </submittedName>
</protein>
<feature type="compositionally biased region" description="Basic residues" evidence="2">
    <location>
        <begin position="853"/>
        <end position="862"/>
    </location>
</feature>
<feature type="compositionally biased region" description="Low complexity" evidence="2">
    <location>
        <begin position="57"/>
        <end position="73"/>
    </location>
</feature>
<evidence type="ECO:0000313" key="3">
    <source>
        <dbReference type="EMBL" id="CAG5150551.1"/>
    </source>
</evidence>
<dbReference type="EMBL" id="CAJRGZ010000015">
    <property type="protein sequence ID" value="CAG5150551.1"/>
    <property type="molecule type" value="Genomic_DNA"/>
</dbReference>
<feature type="compositionally biased region" description="Low complexity" evidence="2">
    <location>
        <begin position="188"/>
        <end position="204"/>
    </location>
</feature>
<evidence type="ECO:0000256" key="1">
    <source>
        <dbReference type="SAM" id="Coils"/>
    </source>
</evidence>
<organism evidence="3 4">
    <name type="scientific">Alternaria atra</name>
    <dbReference type="NCBI Taxonomy" id="119953"/>
    <lineage>
        <taxon>Eukaryota</taxon>
        <taxon>Fungi</taxon>
        <taxon>Dikarya</taxon>
        <taxon>Ascomycota</taxon>
        <taxon>Pezizomycotina</taxon>
        <taxon>Dothideomycetes</taxon>
        <taxon>Pleosporomycetidae</taxon>
        <taxon>Pleosporales</taxon>
        <taxon>Pleosporineae</taxon>
        <taxon>Pleosporaceae</taxon>
        <taxon>Alternaria</taxon>
        <taxon>Alternaria sect. Ulocladioides</taxon>
    </lineage>
</organism>
<feature type="compositionally biased region" description="Basic and acidic residues" evidence="2">
    <location>
        <begin position="371"/>
        <end position="382"/>
    </location>
</feature>
<dbReference type="Proteomes" id="UP000676310">
    <property type="component" value="Unassembled WGS sequence"/>
</dbReference>
<dbReference type="OrthoDB" id="3793790at2759"/>
<feature type="region of interest" description="Disordered" evidence="2">
    <location>
        <begin position="350"/>
        <end position="388"/>
    </location>
</feature>
<feature type="coiled-coil region" evidence="1">
    <location>
        <begin position="774"/>
        <end position="801"/>
    </location>
</feature>
<dbReference type="RefSeq" id="XP_043166238.1">
    <property type="nucleotide sequence ID" value="XM_043310303.1"/>
</dbReference>
<keyword evidence="4" id="KW-1185">Reference proteome</keyword>
<comment type="caution">
    <text evidence="3">The sequence shown here is derived from an EMBL/GenBank/DDBJ whole genome shotgun (WGS) entry which is preliminary data.</text>
</comment>
<name>A0A8J2HZ24_9PLEO</name>
<feature type="region of interest" description="Disordered" evidence="2">
    <location>
        <begin position="168"/>
        <end position="293"/>
    </location>
</feature>
<sequence>MGRTNIVDTDEVACAMALASQGKGKGRGKQKAAQARTGSPPKPKKPNSVPTTRVKTRATGSATSTTPPTPVQASESRFYEANGLKIPLYNQDGLGNRKRQYARLSKTLLKNNIDQLLDIVEQYAGADRRQELKNKGLSKSRLANWIEEKETLALGRNPKSTLAIAVDDEEEAESIEEAASFSTPAALTSSGTKTKKNTATSSTSNDQEEESRIVARNNGTCDQPSDRKRSAPGRPPDGQPLTKLQKSDLPENSIATSTGHSAKVASIDKSVDDVIPTPPQTGEQTAVYSDRDHDVNHQNAFFRSTGMHPSDPDRSSLVVRGHGEDRVLTATSRQTFRRVVTYLFETTIPRDATDPPESPSVPYLKKGVHGRRGDFQADEDQRTGLGHQIQPRDQLKWDEFKAFHSMLYEQFPYYPHLVKGVSVDSETKYAWDQWQRWYAEFGDKYPDMPSLTFGLVAARRAVAGGLGGLTSPANLTRGASRMIRKPALTANAGAATLWYSSNTIRHHEHCALPDLDYCDSILAYIPFSKDTPPSLITSSLQTAITKFSKQILNNSPKYQNYDISKAITMSTQSKQSLNALCADAAMKRLNQRLNALCADETHTVSSTMTTANSLKRISEETEAEPISMRLNIFTTGKKPCLSPVGARTNTHMSTGGDHVSLLTPPETPPVSTVRTMHLRLDIPQQVVSNEESEKLKLREAAPEKCEPKLKRPFPRKRQMKVASDIKHMKHYTTNETSVLSESGFIKPHINKSARVDKLLRVFPYLSTTNTKRPRYRTQAERDEARNRARLLEDNKKITNSDYAKRLAWEAFSSREKGRIDRGREAMLVSALEKDDLANEKLGVPNDLPEWRKTKTSRFAKSG</sequence>
<evidence type="ECO:0000313" key="4">
    <source>
        <dbReference type="Proteomes" id="UP000676310"/>
    </source>
</evidence>
<evidence type="ECO:0000256" key="2">
    <source>
        <dbReference type="SAM" id="MobiDB-lite"/>
    </source>
</evidence>
<dbReference type="AlphaFoldDB" id="A0A8J2HZ24"/>
<proteinExistence type="predicted"/>
<accession>A0A8J2HZ24</accession>